<keyword evidence="3" id="KW-1185">Reference proteome</keyword>
<dbReference type="Gene3D" id="2.40.320.10">
    <property type="entry name" value="Hypothetical Protein Pfu-838710-001"/>
    <property type="match status" value="1"/>
</dbReference>
<evidence type="ECO:0000313" key="2">
    <source>
        <dbReference type="EMBL" id="MBQ0958400.1"/>
    </source>
</evidence>
<dbReference type="PANTHER" id="PTHR39569">
    <property type="entry name" value="INORGANIC TRIPHOSPHATASE"/>
    <property type="match status" value="1"/>
</dbReference>
<dbReference type="InterPro" id="IPR033469">
    <property type="entry name" value="CYTH-like_dom_sf"/>
</dbReference>
<feature type="domain" description="CYTH" evidence="1">
    <location>
        <begin position="1"/>
        <end position="203"/>
    </location>
</feature>
<dbReference type="Proteomes" id="UP000678374">
    <property type="component" value="Unassembled WGS sequence"/>
</dbReference>
<evidence type="ECO:0000313" key="3">
    <source>
        <dbReference type="Proteomes" id="UP000678374"/>
    </source>
</evidence>
<dbReference type="RefSeq" id="WP_210800908.1">
    <property type="nucleotide sequence ID" value="NZ_JAGQDE010000003.1"/>
</dbReference>
<gene>
    <name evidence="2" type="ORF">KAK06_05465</name>
</gene>
<name>A0A940YDZ6_9BURK</name>
<dbReference type="EMBL" id="JAGQDE010000003">
    <property type="protein sequence ID" value="MBQ0958400.1"/>
    <property type="molecule type" value="Genomic_DNA"/>
</dbReference>
<dbReference type="Pfam" id="PF01928">
    <property type="entry name" value="CYTH"/>
    <property type="match status" value="1"/>
</dbReference>
<reference evidence="2" key="1">
    <citation type="submission" date="2021-04" db="EMBL/GenBank/DDBJ databases">
        <title>The genome sequence of Ideonella sp. 4Y11.</title>
        <authorList>
            <person name="Liu Y."/>
        </authorList>
    </citation>
    <scope>NUCLEOTIDE SEQUENCE</scope>
    <source>
        <strain evidence="2">4Y11</strain>
    </source>
</reference>
<dbReference type="SMART" id="SM01118">
    <property type="entry name" value="CYTH"/>
    <property type="match status" value="1"/>
</dbReference>
<dbReference type="GO" id="GO:0046872">
    <property type="term" value="F:metal ion binding"/>
    <property type="evidence" value="ECO:0007669"/>
    <property type="project" value="TreeGrafter"/>
</dbReference>
<dbReference type="PROSITE" id="PS51707">
    <property type="entry name" value="CYTH"/>
    <property type="match status" value="1"/>
</dbReference>
<dbReference type="InterPro" id="IPR039013">
    <property type="entry name" value="YgiF"/>
</dbReference>
<dbReference type="AlphaFoldDB" id="A0A940YDZ6"/>
<organism evidence="2 3">
    <name type="scientific">Ideonella aquatica</name>
    <dbReference type="NCBI Taxonomy" id="2824119"/>
    <lineage>
        <taxon>Bacteria</taxon>
        <taxon>Pseudomonadati</taxon>
        <taxon>Pseudomonadota</taxon>
        <taxon>Betaproteobacteria</taxon>
        <taxon>Burkholderiales</taxon>
        <taxon>Sphaerotilaceae</taxon>
        <taxon>Ideonella</taxon>
    </lineage>
</organism>
<proteinExistence type="predicted"/>
<evidence type="ECO:0000259" key="1">
    <source>
        <dbReference type="PROSITE" id="PS51707"/>
    </source>
</evidence>
<dbReference type="PANTHER" id="PTHR39569:SF1">
    <property type="entry name" value="INORGANIC TRIPHOSPHATASE"/>
    <property type="match status" value="1"/>
</dbReference>
<sequence length="323" mass="33726">MTETELKFQIPAAALPALREELLARGATPQSLRALYLDTPDGRLSAARAALRLRLEGEAGWVQTAKALGADVLTRLEHDALVGPAPEPPALDLARHAGTPVAQALQAALQGATAALSVVFETDVQRLRLDAPAPSGAWVELALDEGAVRAAGRELPLAEIEFELRSGEPAALLHLAAEAVGRHGLWLDTRSKAERGHLLARKLPATPPRAVARPAASLPARAAVAGLLDGVLASASVLADPDMPAEAAAPHLSAWLRGLAELLQVLGRAAADEAPPDPAWAETLVALLAPLDTQPMVGAAARVARGERYNRLVLALLGWSQPL</sequence>
<dbReference type="SUPFAM" id="SSF55154">
    <property type="entry name" value="CYTH-like phosphatases"/>
    <property type="match status" value="1"/>
</dbReference>
<protein>
    <submittedName>
        <fullName evidence="2">CYTH domain-containing protein</fullName>
    </submittedName>
</protein>
<dbReference type="GO" id="GO:0050355">
    <property type="term" value="F:inorganic triphosphate phosphatase activity"/>
    <property type="evidence" value="ECO:0007669"/>
    <property type="project" value="InterPro"/>
</dbReference>
<dbReference type="InterPro" id="IPR023577">
    <property type="entry name" value="CYTH_domain"/>
</dbReference>
<comment type="caution">
    <text evidence="2">The sequence shown here is derived from an EMBL/GenBank/DDBJ whole genome shotgun (WGS) entry which is preliminary data.</text>
</comment>
<accession>A0A940YDZ6</accession>